<dbReference type="InterPro" id="IPR036645">
    <property type="entry name" value="Elafin-like_sf"/>
</dbReference>
<dbReference type="GO" id="GO:0005615">
    <property type="term" value="C:extracellular space"/>
    <property type="evidence" value="ECO:0007669"/>
    <property type="project" value="TreeGrafter"/>
</dbReference>
<dbReference type="OrthoDB" id="6060011at2759"/>
<accession>A0A0T6B9Q1</accession>
<reference evidence="3 4" key="1">
    <citation type="submission" date="2015-09" db="EMBL/GenBank/DDBJ databases">
        <title>Draft genome of the scarab beetle Oryctes borbonicus.</title>
        <authorList>
            <person name="Meyer J.M."/>
            <person name="Markov G.V."/>
            <person name="Baskaran P."/>
            <person name="Herrmann M."/>
            <person name="Sommer R.J."/>
            <person name="Roedelsperger C."/>
        </authorList>
    </citation>
    <scope>NUCLEOTIDE SEQUENCE [LARGE SCALE GENOMIC DNA]</scope>
    <source>
        <strain evidence="3">OB123</strain>
        <tissue evidence="3">Whole animal</tissue>
    </source>
</reference>
<proteinExistence type="predicted"/>
<comment type="caution">
    <text evidence="3">The sequence shown here is derived from an EMBL/GenBank/DDBJ whole genome shotgun (WGS) entry which is preliminary data.</text>
</comment>
<dbReference type="AlphaFoldDB" id="A0A0T6B9Q1"/>
<dbReference type="InterPro" id="IPR050514">
    <property type="entry name" value="WAP_four-disulfide_core"/>
</dbReference>
<dbReference type="SMART" id="SM00217">
    <property type="entry name" value="WAP"/>
    <property type="match status" value="2"/>
</dbReference>
<dbReference type="EMBL" id="LJIG01009174">
    <property type="protein sequence ID" value="KRT83607.1"/>
    <property type="molecule type" value="Genomic_DNA"/>
</dbReference>
<dbReference type="Gene3D" id="4.10.75.10">
    <property type="entry name" value="Elafin-like"/>
    <property type="match status" value="2"/>
</dbReference>
<dbReference type="PANTHER" id="PTHR19441">
    <property type="entry name" value="WHEY ACDIC PROTEIN WAP"/>
    <property type="match status" value="1"/>
</dbReference>
<gene>
    <name evidence="3" type="ORF">AMK59_4258</name>
</gene>
<keyword evidence="4" id="KW-1185">Reference proteome</keyword>
<dbReference type="PROSITE" id="PS51390">
    <property type="entry name" value="WAP"/>
    <property type="match status" value="2"/>
</dbReference>
<evidence type="ECO:0000256" key="1">
    <source>
        <dbReference type="SAM" id="SignalP"/>
    </source>
</evidence>
<protein>
    <recommendedName>
        <fullName evidence="2">WAP domain-containing protein</fullName>
    </recommendedName>
</protein>
<feature type="chain" id="PRO_5006668478" description="WAP domain-containing protein" evidence="1">
    <location>
        <begin position="18"/>
        <end position="127"/>
    </location>
</feature>
<evidence type="ECO:0000313" key="4">
    <source>
        <dbReference type="Proteomes" id="UP000051574"/>
    </source>
</evidence>
<dbReference type="Pfam" id="PF00095">
    <property type="entry name" value="WAP"/>
    <property type="match status" value="2"/>
</dbReference>
<evidence type="ECO:0000259" key="2">
    <source>
        <dbReference type="PROSITE" id="PS51390"/>
    </source>
</evidence>
<dbReference type="InterPro" id="IPR008197">
    <property type="entry name" value="WAP_dom"/>
</dbReference>
<organism evidence="3 4">
    <name type="scientific">Oryctes borbonicus</name>
    <dbReference type="NCBI Taxonomy" id="1629725"/>
    <lineage>
        <taxon>Eukaryota</taxon>
        <taxon>Metazoa</taxon>
        <taxon>Ecdysozoa</taxon>
        <taxon>Arthropoda</taxon>
        <taxon>Hexapoda</taxon>
        <taxon>Insecta</taxon>
        <taxon>Pterygota</taxon>
        <taxon>Neoptera</taxon>
        <taxon>Endopterygota</taxon>
        <taxon>Coleoptera</taxon>
        <taxon>Polyphaga</taxon>
        <taxon>Scarabaeiformia</taxon>
        <taxon>Scarabaeidae</taxon>
        <taxon>Dynastinae</taxon>
        <taxon>Oryctes</taxon>
    </lineage>
</organism>
<feature type="domain" description="WAP" evidence="2">
    <location>
        <begin position="70"/>
        <end position="117"/>
    </location>
</feature>
<dbReference type="PANTHER" id="PTHR19441:SF95">
    <property type="entry name" value="PERLWAPIN ISOFORM X1"/>
    <property type="match status" value="1"/>
</dbReference>
<keyword evidence="1" id="KW-0732">Signal</keyword>
<dbReference type="SUPFAM" id="SSF57256">
    <property type="entry name" value="Elafin-like"/>
    <property type="match status" value="2"/>
</dbReference>
<sequence>MRSIYFILITLIAIVIAQKAGDCPPNVQISQCQKVCYNDRYCSGTLKCCRTSCGGTTCVEPVTSRRLSSYQAKRGFCPSHPTGPWICSNRCLVDGDCRGSKKCCKNRCGAMECMTPLSYDDSFMYYK</sequence>
<feature type="signal peptide" evidence="1">
    <location>
        <begin position="1"/>
        <end position="17"/>
    </location>
</feature>
<feature type="domain" description="WAP" evidence="2">
    <location>
        <begin position="16"/>
        <end position="62"/>
    </location>
</feature>
<dbReference type="GO" id="GO:0004867">
    <property type="term" value="F:serine-type endopeptidase inhibitor activity"/>
    <property type="evidence" value="ECO:0007669"/>
    <property type="project" value="TreeGrafter"/>
</dbReference>
<name>A0A0T6B9Q1_9SCAR</name>
<dbReference type="Proteomes" id="UP000051574">
    <property type="component" value="Unassembled WGS sequence"/>
</dbReference>
<evidence type="ECO:0000313" key="3">
    <source>
        <dbReference type="EMBL" id="KRT83607.1"/>
    </source>
</evidence>